<keyword evidence="2" id="KW-1185">Reference proteome</keyword>
<dbReference type="EMBL" id="BMAU01021073">
    <property type="protein sequence ID" value="GFX89539.1"/>
    <property type="molecule type" value="Genomic_DNA"/>
</dbReference>
<reference evidence="1" key="1">
    <citation type="submission" date="2020-08" db="EMBL/GenBank/DDBJ databases">
        <title>Multicomponent nature underlies the extraordinary mechanical properties of spider dragline silk.</title>
        <authorList>
            <person name="Kono N."/>
            <person name="Nakamura H."/>
            <person name="Mori M."/>
            <person name="Yoshida Y."/>
            <person name="Ohtoshi R."/>
            <person name="Malay A.D."/>
            <person name="Moran D.A.P."/>
            <person name="Tomita M."/>
            <person name="Numata K."/>
            <person name="Arakawa K."/>
        </authorList>
    </citation>
    <scope>NUCLEOTIDE SEQUENCE</scope>
</reference>
<dbReference type="Proteomes" id="UP000887159">
    <property type="component" value="Unassembled WGS sequence"/>
</dbReference>
<protein>
    <submittedName>
        <fullName evidence="1">Uncharacterized protein</fullName>
    </submittedName>
</protein>
<organism evidence="1 2">
    <name type="scientific">Trichonephila clavipes</name>
    <name type="common">Golden silk orbweaver</name>
    <name type="synonym">Nephila clavipes</name>
    <dbReference type="NCBI Taxonomy" id="2585209"/>
    <lineage>
        <taxon>Eukaryota</taxon>
        <taxon>Metazoa</taxon>
        <taxon>Ecdysozoa</taxon>
        <taxon>Arthropoda</taxon>
        <taxon>Chelicerata</taxon>
        <taxon>Arachnida</taxon>
        <taxon>Araneae</taxon>
        <taxon>Araneomorphae</taxon>
        <taxon>Entelegynae</taxon>
        <taxon>Araneoidea</taxon>
        <taxon>Nephilidae</taxon>
        <taxon>Trichonephila</taxon>
    </lineage>
</organism>
<dbReference type="AlphaFoldDB" id="A0A8X6RBF0"/>
<gene>
    <name evidence="1" type="primary">EVAR_100700_1</name>
    <name evidence="1" type="ORF">TNCV_72321</name>
</gene>
<accession>A0A8X6RBF0</accession>
<proteinExistence type="predicted"/>
<evidence type="ECO:0000313" key="1">
    <source>
        <dbReference type="EMBL" id="GFX89539.1"/>
    </source>
</evidence>
<sequence length="254" mass="29677">MNVCLYVTDELKNYCTASYENWYIYDIFHGAGLYNMLIDATRRQHLIPSATLRRFINSKASRCSCISIPPKRRAIGRFTTQARKRRALRASESDEQRALRLENLRVHAIETRSAESSDQREVRLETDRIRTNQIRSSETTELRERKLQKVLISTARSRRTLHADLNLSAFHYDSNNDYNLHPNVVIGKMDKICMYCSALKFKNETRGMCCARGKVKLYQNYIHHPNHCQRFYLVLHVCRSISWKTSASTIHASK</sequence>
<comment type="caution">
    <text evidence="1">The sequence shown here is derived from an EMBL/GenBank/DDBJ whole genome shotgun (WGS) entry which is preliminary data.</text>
</comment>
<evidence type="ECO:0000313" key="2">
    <source>
        <dbReference type="Proteomes" id="UP000887159"/>
    </source>
</evidence>
<name>A0A8X6RBF0_TRICX</name>